<organism evidence="2 3">
    <name type="scientific">Actinomyces ruminicola</name>
    <dbReference type="NCBI Taxonomy" id="332524"/>
    <lineage>
        <taxon>Bacteria</taxon>
        <taxon>Bacillati</taxon>
        <taxon>Actinomycetota</taxon>
        <taxon>Actinomycetes</taxon>
        <taxon>Actinomycetales</taxon>
        <taxon>Actinomycetaceae</taxon>
        <taxon>Actinomyces</taxon>
    </lineage>
</organism>
<evidence type="ECO:0000313" key="3">
    <source>
        <dbReference type="Proteomes" id="UP000198541"/>
    </source>
</evidence>
<dbReference type="Pfam" id="PF10722">
    <property type="entry name" value="YbjN"/>
    <property type="match status" value="1"/>
</dbReference>
<dbReference type="Proteomes" id="UP000198541">
    <property type="component" value="Unassembled WGS sequence"/>
</dbReference>
<sequence>MSRRPGRRWTDFIARLFAKSWDQRVPAGQDSSADGRHGSRQAGRRLRRPRPVELSDFDIDYPERSMTASTAADSGARDTARRAATARPDGETTAPLTLERIEAMLTGPMGYGVRRHREEEHVCLLGTWDGFPFVIEIPEGHADWLLVSGDWDKPAAVGDRDELAASVNDWNRDKYFPTVALVDTPAGPLVRATYLVGMQPGITDAQLRLHLDTALSACTQALSQVRPLLPDL</sequence>
<name>A0A1G9ZGT6_9ACTO</name>
<dbReference type="RefSeq" id="WP_245690273.1">
    <property type="nucleotide sequence ID" value="NZ_FNIM01000001.1"/>
</dbReference>
<proteinExistence type="predicted"/>
<evidence type="ECO:0000256" key="1">
    <source>
        <dbReference type="SAM" id="MobiDB-lite"/>
    </source>
</evidence>
<dbReference type="InterPro" id="IPR019660">
    <property type="entry name" value="Put_sensory_transdc_reg_YbjN"/>
</dbReference>
<reference evidence="3" key="1">
    <citation type="submission" date="2016-10" db="EMBL/GenBank/DDBJ databases">
        <authorList>
            <person name="Varghese N."/>
            <person name="Submissions S."/>
        </authorList>
    </citation>
    <scope>NUCLEOTIDE SEQUENCE [LARGE SCALE GENOMIC DNA]</scope>
    <source>
        <strain evidence="3">DSM 27982</strain>
    </source>
</reference>
<gene>
    <name evidence="2" type="ORF">SAMN05216355_101192</name>
</gene>
<feature type="compositionally biased region" description="Basic residues" evidence="1">
    <location>
        <begin position="38"/>
        <end position="49"/>
    </location>
</feature>
<dbReference type="EMBL" id="FNIM01000001">
    <property type="protein sequence ID" value="SDN20327.1"/>
    <property type="molecule type" value="Genomic_DNA"/>
</dbReference>
<protein>
    <submittedName>
        <fullName evidence="2">Putative sensory transduction regulator</fullName>
    </submittedName>
</protein>
<dbReference type="AlphaFoldDB" id="A0A1G9ZGT6"/>
<accession>A0A1G9ZGT6</accession>
<keyword evidence="3" id="KW-1185">Reference proteome</keyword>
<dbReference type="STRING" id="332524.SAMN04487766_103190"/>
<evidence type="ECO:0000313" key="2">
    <source>
        <dbReference type="EMBL" id="SDN20327.1"/>
    </source>
</evidence>
<feature type="region of interest" description="Disordered" evidence="1">
    <location>
        <begin position="23"/>
        <end position="94"/>
    </location>
</feature>